<proteinExistence type="inferred from homology"/>
<name>A0A8J6MH19_9FIRM</name>
<dbReference type="InterPro" id="IPR026912">
    <property type="entry name" value="Adenine_deam_C"/>
</dbReference>
<dbReference type="PANTHER" id="PTHR11113:SF2">
    <property type="entry name" value="ADENINE DEAMINASE"/>
    <property type="match status" value="1"/>
</dbReference>
<comment type="cofactor">
    <cofactor evidence="6">
        <name>Mn(2+)</name>
        <dbReference type="ChEBI" id="CHEBI:29035"/>
    </cofactor>
</comment>
<dbReference type="GO" id="GO:0000034">
    <property type="term" value="F:adenine deaminase activity"/>
    <property type="evidence" value="ECO:0007669"/>
    <property type="project" value="UniProtKB-UniRule"/>
</dbReference>
<keyword evidence="3 6" id="KW-0378">Hydrolase</keyword>
<dbReference type="SUPFAM" id="SSF51556">
    <property type="entry name" value="Metallo-dependent hydrolases"/>
    <property type="match status" value="1"/>
</dbReference>
<sequence>MKNVFCRTPLWEAAKTLAGVAQGRAPAQLVVRGARLVNVCTGEIQYPVDVACAMGRIAYVGSDATHCIGPETRVVDAEGKYLAPGLLDGHIHIESSMLTPVGFAAAVISHGTVGVYFDPHEICNVLGPRGVELMVEAAGSTPLKAMLTMPSCVPAVPGFEDTGASVDAADVAKAMEDPRCVALGEMMNDPGILTGADGPHAIVAETLRAERTVTGHYTMPDMDRGLNAYIASGVRCCHESVRAEEALAKMRLGMYAMLREGSGWRDLHEVARAVAGHKVDSRFAVLVTDDAHPHTLVSEGHVDRLLRRAVAEGIDAVAALQMVTINCAQCFQMDQDLGSITPGKCADLVLFDDLQNFSVRLVVIDGEPVAQDGALTAPLPAAAFPEWARRSMHLPGPVTAEQLTVRAPVDEGPVRVRTVEVIGGSAATREAIVTLHARNGQVGADPAADVLKAAVFERHRATGKFGLGFLKGFGITRGAMASTVAHDAHNLLVVGASDADMVLAANTLLDCEGGMCAVLDGKVLGLAPLPIAGLMGEGSAEEMAALVETLGQAWETLGCTLPAPFMTMALVSLACIPELRLTDRGLVDCRDFTFADLFAED</sequence>
<dbReference type="Gene3D" id="3.20.20.140">
    <property type="entry name" value="Metal-dependent hydrolases"/>
    <property type="match status" value="1"/>
</dbReference>
<evidence type="ECO:0000259" key="8">
    <source>
        <dbReference type="Pfam" id="PF13382"/>
    </source>
</evidence>
<feature type="domain" description="Amidohydrolase-related" evidence="7">
    <location>
        <begin position="81"/>
        <end position="369"/>
    </location>
</feature>
<dbReference type="SUPFAM" id="SSF51338">
    <property type="entry name" value="Composite domain of metallo-dependent hydrolases"/>
    <property type="match status" value="1"/>
</dbReference>
<dbReference type="Proteomes" id="UP000607645">
    <property type="component" value="Unassembled WGS sequence"/>
</dbReference>
<dbReference type="InterPro" id="IPR032466">
    <property type="entry name" value="Metal_Hydrolase"/>
</dbReference>
<dbReference type="EC" id="3.5.4.2" evidence="2 6"/>
<evidence type="ECO:0000313" key="10">
    <source>
        <dbReference type="Proteomes" id="UP000607645"/>
    </source>
</evidence>
<comment type="catalytic activity">
    <reaction evidence="5 6">
        <text>adenine + H2O + H(+) = hypoxanthine + NH4(+)</text>
        <dbReference type="Rhea" id="RHEA:23688"/>
        <dbReference type="ChEBI" id="CHEBI:15377"/>
        <dbReference type="ChEBI" id="CHEBI:15378"/>
        <dbReference type="ChEBI" id="CHEBI:16708"/>
        <dbReference type="ChEBI" id="CHEBI:17368"/>
        <dbReference type="ChEBI" id="CHEBI:28938"/>
        <dbReference type="EC" id="3.5.4.2"/>
    </reaction>
</comment>
<gene>
    <name evidence="6 9" type="primary">ade</name>
    <name evidence="9" type="ORF">H8S62_13255</name>
</gene>
<evidence type="ECO:0000256" key="2">
    <source>
        <dbReference type="ARBA" id="ARBA00012782"/>
    </source>
</evidence>
<dbReference type="RefSeq" id="WP_186919755.1">
    <property type="nucleotide sequence ID" value="NZ_JACOPQ010000011.1"/>
</dbReference>
<comment type="similarity">
    <text evidence="1 6">Belongs to the metallo-dependent hydrolases superfamily. Adenine deaminase family.</text>
</comment>
<dbReference type="GO" id="GO:0006146">
    <property type="term" value="P:adenine catabolic process"/>
    <property type="evidence" value="ECO:0007669"/>
    <property type="project" value="InterPro"/>
</dbReference>
<keyword evidence="4 6" id="KW-0464">Manganese</keyword>
<evidence type="ECO:0000256" key="1">
    <source>
        <dbReference type="ARBA" id="ARBA00006773"/>
    </source>
</evidence>
<evidence type="ECO:0000259" key="7">
    <source>
        <dbReference type="Pfam" id="PF01979"/>
    </source>
</evidence>
<dbReference type="InterPro" id="IPR006680">
    <property type="entry name" value="Amidohydro-rel"/>
</dbReference>
<protein>
    <recommendedName>
        <fullName evidence="2 6">Adenine deaminase</fullName>
        <shortName evidence="6">Adenase</shortName>
        <shortName evidence="6">Adenine aminase</shortName>
        <ecNumber evidence="2 6">3.5.4.2</ecNumber>
    </recommendedName>
</protein>
<evidence type="ECO:0000256" key="3">
    <source>
        <dbReference type="ARBA" id="ARBA00022801"/>
    </source>
</evidence>
<comment type="caution">
    <text evidence="9">The sequence shown here is derived from an EMBL/GenBank/DDBJ whole genome shotgun (WGS) entry which is preliminary data.</text>
</comment>
<dbReference type="InterPro" id="IPR006679">
    <property type="entry name" value="Adenine_deam"/>
</dbReference>
<evidence type="ECO:0000256" key="4">
    <source>
        <dbReference type="ARBA" id="ARBA00023211"/>
    </source>
</evidence>
<keyword evidence="10" id="KW-1185">Reference proteome</keyword>
<organism evidence="9 10">
    <name type="scientific">Lawsonibacter faecis</name>
    <dbReference type="NCBI Taxonomy" id="2763052"/>
    <lineage>
        <taxon>Bacteria</taxon>
        <taxon>Bacillati</taxon>
        <taxon>Bacillota</taxon>
        <taxon>Clostridia</taxon>
        <taxon>Eubacteriales</taxon>
        <taxon>Oscillospiraceae</taxon>
        <taxon>Lawsonibacter</taxon>
    </lineage>
</organism>
<evidence type="ECO:0000256" key="5">
    <source>
        <dbReference type="ARBA" id="ARBA00047720"/>
    </source>
</evidence>
<evidence type="ECO:0000256" key="6">
    <source>
        <dbReference type="HAMAP-Rule" id="MF_01518"/>
    </source>
</evidence>
<accession>A0A8J6MH19</accession>
<reference evidence="9" key="1">
    <citation type="submission" date="2020-08" db="EMBL/GenBank/DDBJ databases">
        <title>Genome public.</title>
        <authorList>
            <person name="Liu C."/>
            <person name="Sun Q."/>
        </authorList>
    </citation>
    <scope>NUCLEOTIDE SEQUENCE</scope>
    <source>
        <strain evidence="9">NSJ-52</strain>
    </source>
</reference>
<dbReference type="InterPro" id="IPR011059">
    <property type="entry name" value="Metal-dep_hydrolase_composite"/>
</dbReference>
<dbReference type="PANTHER" id="PTHR11113">
    <property type="entry name" value="N-ACETYLGLUCOSAMINE-6-PHOSPHATE DEACETYLASE"/>
    <property type="match status" value="1"/>
</dbReference>
<evidence type="ECO:0000313" key="9">
    <source>
        <dbReference type="EMBL" id="MBC5737973.1"/>
    </source>
</evidence>
<feature type="domain" description="Adenine deaminase C-terminal" evidence="8">
    <location>
        <begin position="427"/>
        <end position="592"/>
    </location>
</feature>
<dbReference type="Gene3D" id="2.30.40.10">
    <property type="entry name" value="Urease, subunit C, domain 1"/>
    <property type="match status" value="1"/>
</dbReference>
<dbReference type="Pfam" id="PF01979">
    <property type="entry name" value="Amidohydro_1"/>
    <property type="match status" value="1"/>
</dbReference>
<dbReference type="AlphaFoldDB" id="A0A8J6MH19"/>
<dbReference type="Pfam" id="PF13382">
    <property type="entry name" value="Adenine_deam_C"/>
    <property type="match status" value="1"/>
</dbReference>
<dbReference type="NCBIfam" id="TIGR01178">
    <property type="entry name" value="ade"/>
    <property type="match status" value="1"/>
</dbReference>
<dbReference type="HAMAP" id="MF_01518">
    <property type="entry name" value="Adenine_deamin"/>
    <property type="match status" value="1"/>
</dbReference>
<dbReference type="CDD" id="cd01295">
    <property type="entry name" value="AdeC"/>
    <property type="match status" value="1"/>
</dbReference>
<dbReference type="EMBL" id="JACOPQ010000011">
    <property type="protein sequence ID" value="MBC5737973.1"/>
    <property type="molecule type" value="Genomic_DNA"/>
</dbReference>